<evidence type="ECO:0000256" key="2">
    <source>
        <dbReference type="ARBA" id="ARBA00023125"/>
    </source>
</evidence>
<sequence>MINQNSDDDEDRLVDPRKARSRARLLDAATSLLSTGGIEAVTIDAVTKASKVARTTLYRHFTDSTQLLAAAFERLLPPVTAPPASGTIREQLIKLLDRQAKLIEEAPAQLTMLGWLALGSAQSGTAEATSHPEEDRNPVSSLRARVVNQYREPFDRILGSPEAQQELGRFDTNLALTQLVGPIVFTRLTALPPIGPAERQQLVDDFLAARSAQRALTVTRTVGFPSYHRDIAFEEMSGDEHDEEVSKVRRGFQAGCGPVGDRDR</sequence>
<keyword evidence="2 4" id="KW-0238">DNA-binding</keyword>
<dbReference type="EMBL" id="BJOV01000005">
    <property type="protein sequence ID" value="GEE02943.1"/>
    <property type="molecule type" value="Genomic_DNA"/>
</dbReference>
<dbReference type="PANTHER" id="PTHR30055:SF234">
    <property type="entry name" value="HTH-TYPE TRANSCRIPTIONAL REGULATOR BETI"/>
    <property type="match status" value="1"/>
</dbReference>
<protein>
    <recommendedName>
        <fullName evidence="5">HTH tetR-type domain-containing protein</fullName>
    </recommendedName>
</protein>
<name>A0A7I9VCX2_9ACTN</name>
<dbReference type="InterPro" id="IPR050109">
    <property type="entry name" value="HTH-type_TetR-like_transc_reg"/>
</dbReference>
<dbReference type="SUPFAM" id="SSF46689">
    <property type="entry name" value="Homeodomain-like"/>
    <property type="match status" value="1"/>
</dbReference>
<dbReference type="SUPFAM" id="SSF48498">
    <property type="entry name" value="Tetracyclin repressor-like, C-terminal domain"/>
    <property type="match status" value="1"/>
</dbReference>
<dbReference type="Gene3D" id="1.10.10.60">
    <property type="entry name" value="Homeodomain-like"/>
    <property type="match status" value="1"/>
</dbReference>
<organism evidence="6 7">
    <name type="scientific">Gordonia spumicola</name>
    <dbReference type="NCBI Taxonomy" id="589161"/>
    <lineage>
        <taxon>Bacteria</taxon>
        <taxon>Bacillati</taxon>
        <taxon>Actinomycetota</taxon>
        <taxon>Actinomycetes</taxon>
        <taxon>Mycobacteriales</taxon>
        <taxon>Gordoniaceae</taxon>
        <taxon>Gordonia</taxon>
    </lineage>
</organism>
<dbReference type="Proteomes" id="UP000444960">
    <property type="component" value="Unassembled WGS sequence"/>
</dbReference>
<dbReference type="PROSITE" id="PS50977">
    <property type="entry name" value="HTH_TETR_2"/>
    <property type="match status" value="1"/>
</dbReference>
<dbReference type="AlphaFoldDB" id="A0A7I9VCX2"/>
<evidence type="ECO:0000256" key="3">
    <source>
        <dbReference type="ARBA" id="ARBA00023163"/>
    </source>
</evidence>
<reference evidence="7" key="1">
    <citation type="submission" date="2019-06" db="EMBL/GenBank/DDBJ databases">
        <title>Gordonia isolated from sludge of a wastewater treatment plant.</title>
        <authorList>
            <person name="Tamura T."/>
            <person name="Aoyama K."/>
            <person name="Kang Y."/>
            <person name="Saito S."/>
            <person name="Akiyama N."/>
            <person name="Yazawa K."/>
            <person name="Gonoi T."/>
            <person name="Mikami Y."/>
        </authorList>
    </citation>
    <scope>NUCLEOTIDE SEQUENCE [LARGE SCALE GENOMIC DNA]</scope>
    <source>
        <strain evidence="7">NBRC 107696</strain>
    </source>
</reference>
<evidence type="ECO:0000313" key="7">
    <source>
        <dbReference type="Proteomes" id="UP000444960"/>
    </source>
</evidence>
<dbReference type="InterPro" id="IPR001647">
    <property type="entry name" value="HTH_TetR"/>
</dbReference>
<dbReference type="Pfam" id="PF00440">
    <property type="entry name" value="TetR_N"/>
    <property type="match status" value="1"/>
</dbReference>
<accession>A0A7I9VCX2</accession>
<evidence type="ECO:0000256" key="4">
    <source>
        <dbReference type="PROSITE-ProRule" id="PRU00335"/>
    </source>
</evidence>
<gene>
    <name evidence="6" type="ORF">nbrc107696_33890</name>
</gene>
<feature type="domain" description="HTH tetR-type" evidence="5">
    <location>
        <begin position="19"/>
        <end position="79"/>
    </location>
</feature>
<dbReference type="PANTHER" id="PTHR30055">
    <property type="entry name" value="HTH-TYPE TRANSCRIPTIONAL REGULATOR RUTR"/>
    <property type="match status" value="1"/>
</dbReference>
<evidence type="ECO:0000259" key="5">
    <source>
        <dbReference type="PROSITE" id="PS50977"/>
    </source>
</evidence>
<dbReference type="InterPro" id="IPR036271">
    <property type="entry name" value="Tet_transcr_reg_TetR-rel_C_sf"/>
</dbReference>
<evidence type="ECO:0000256" key="1">
    <source>
        <dbReference type="ARBA" id="ARBA00023015"/>
    </source>
</evidence>
<dbReference type="InterPro" id="IPR009057">
    <property type="entry name" value="Homeodomain-like_sf"/>
</dbReference>
<dbReference type="PRINTS" id="PR00455">
    <property type="entry name" value="HTHTETR"/>
</dbReference>
<feature type="DNA-binding region" description="H-T-H motif" evidence="4">
    <location>
        <begin position="42"/>
        <end position="61"/>
    </location>
</feature>
<comment type="caution">
    <text evidence="6">The sequence shown here is derived from an EMBL/GenBank/DDBJ whole genome shotgun (WGS) entry which is preliminary data.</text>
</comment>
<keyword evidence="7" id="KW-1185">Reference proteome</keyword>
<proteinExistence type="predicted"/>
<dbReference type="GO" id="GO:0000976">
    <property type="term" value="F:transcription cis-regulatory region binding"/>
    <property type="evidence" value="ECO:0007669"/>
    <property type="project" value="TreeGrafter"/>
</dbReference>
<dbReference type="Gene3D" id="1.10.357.10">
    <property type="entry name" value="Tetracycline Repressor, domain 2"/>
    <property type="match status" value="1"/>
</dbReference>
<evidence type="ECO:0000313" key="6">
    <source>
        <dbReference type="EMBL" id="GEE02943.1"/>
    </source>
</evidence>
<keyword evidence="1" id="KW-0805">Transcription regulation</keyword>
<keyword evidence="3" id="KW-0804">Transcription</keyword>
<dbReference type="GO" id="GO:0003700">
    <property type="term" value="F:DNA-binding transcription factor activity"/>
    <property type="evidence" value="ECO:0007669"/>
    <property type="project" value="TreeGrafter"/>
</dbReference>